<organism evidence="1 2">
    <name type="scientific">Agromyces terreus</name>
    <dbReference type="NCBI Taxonomy" id="424795"/>
    <lineage>
        <taxon>Bacteria</taxon>
        <taxon>Bacillati</taxon>
        <taxon>Actinomycetota</taxon>
        <taxon>Actinomycetes</taxon>
        <taxon>Micrococcales</taxon>
        <taxon>Microbacteriaceae</taxon>
        <taxon>Agromyces</taxon>
    </lineage>
</organism>
<dbReference type="Proteomes" id="UP001139722">
    <property type="component" value="Unassembled WGS sequence"/>
</dbReference>
<dbReference type="AlphaFoldDB" id="A0A9X2KCX3"/>
<keyword evidence="2" id="KW-1185">Reference proteome</keyword>
<gene>
    <name evidence="1" type="ORF">BJ978_002492</name>
</gene>
<sequence length="186" mass="20171">MTTFVVRPEGLELRDATGAVVFELDYLADTAAAVATVTGALGSAPVDEMYSGGNHFPPSTAHRWGAFELHERRYVDRWDFAASDPRTLGQPAWGVVFTGPQTADVTLNTEQRVPAGTAWADLEANPALQLNPSGCSGPYLDFITREETWPDGTVYQQRYGVDFEADEGRTVIEAVRAPIGIYDGCA</sequence>
<dbReference type="OrthoDB" id="5006159at2"/>
<dbReference type="EMBL" id="JAMZDY010000001">
    <property type="protein sequence ID" value="MCP2371816.1"/>
    <property type="molecule type" value="Genomic_DNA"/>
</dbReference>
<proteinExistence type="predicted"/>
<comment type="caution">
    <text evidence="1">The sequence shown here is derived from an EMBL/GenBank/DDBJ whole genome shotgun (WGS) entry which is preliminary data.</text>
</comment>
<evidence type="ECO:0000313" key="2">
    <source>
        <dbReference type="Proteomes" id="UP001139722"/>
    </source>
</evidence>
<evidence type="ECO:0000313" key="1">
    <source>
        <dbReference type="EMBL" id="MCP2371816.1"/>
    </source>
</evidence>
<reference evidence="1" key="1">
    <citation type="submission" date="2022-06" db="EMBL/GenBank/DDBJ databases">
        <title>Sequencing the genomes of 1000 actinobacteria strains.</title>
        <authorList>
            <person name="Klenk H.-P."/>
        </authorList>
    </citation>
    <scope>NUCLEOTIDE SEQUENCE</scope>
    <source>
        <strain evidence="1">DSM 22016</strain>
    </source>
</reference>
<name>A0A9X2KCX3_9MICO</name>
<dbReference type="RefSeq" id="WP_156998018.1">
    <property type="nucleotide sequence ID" value="NZ_BAAANU010000003.1"/>
</dbReference>
<accession>A0A9X2KCX3</accession>
<protein>
    <submittedName>
        <fullName evidence="1">Uncharacterized protein</fullName>
    </submittedName>
</protein>